<evidence type="ECO:0000313" key="1">
    <source>
        <dbReference type="EMBL" id="MBE4908996.1"/>
    </source>
</evidence>
<protein>
    <submittedName>
        <fullName evidence="1">Uncharacterized protein</fullName>
    </submittedName>
</protein>
<dbReference type="RefSeq" id="WP_193537148.1">
    <property type="nucleotide sequence ID" value="NZ_JADCLJ010000020.1"/>
</dbReference>
<comment type="caution">
    <text evidence="1">The sequence shown here is derived from an EMBL/GenBank/DDBJ whole genome shotgun (WGS) entry which is preliminary data.</text>
</comment>
<proteinExistence type="predicted"/>
<keyword evidence="2" id="KW-1185">Reference proteome</keyword>
<name>A0ABR9QKG6_9BACI</name>
<dbReference type="Proteomes" id="UP001516662">
    <property type="component" value="Unassembled WGS sequence"/>
</dbReference>
<gene>
    <name evidence="1" type="ORF">IMZ08_13080</name>
</gene>
<evidence type="ECO:0000313" key="2">
    <source>
        <dbReference type="Proteomes" id="UP001516662"/>
    </source>
</evidence>
<accession>A0ABR9QKG6</accession>
<organism evidence="1 2">
    <name type="scientific">Litchfieldia luteola</name>
    <dbReference type="NCBI Taxonomy" id="682179"/>
    <lineage>
        <taxon>Bacteria</taxon>
        <taxon>Bacillati</taxon>
        <taxon>Bacillota</taxon>
        <taxon>Bacilli</taxon>
        <taxon>Bacillales</taxon>
        <taxon>Bacillaceae</taxon>
        <taxon>Litchfieldia</taxon>
    </lineage>
</organism>
<reference evidence="1 2" key="1">
    <citation type="submission" date="2020-10" db="EMBL/GenBank/DDBJ databases">
        <title>Bacillus sp. HD4P25, an endophyte from a halophyte.</title>
        <authorList>
            <person name="Sun J.-Q."/>
        </authorList>
    </citation>
    <scope>NUCLEOTIDE SEQUENCE [LARGE SCALE GENOMIC DNA]</scope>
    <source>
        <strain evidence="1 2">YIM 93174</strain>
    </source>
</reference>
<dbReference type="EMBL" id="JADCLJ010000020">
    <property type="protein sequence ID" value="MBE4908996.1"/>
    <property type="molecule type" value="Genomic_DNA"/>
</dbReference>
<sequence length="56" mass="6505">MGKKDEYRFFPGEVVELKDEGELVLEDNRGIIEFSEELSDGGERDEIIKEQRKSSK</sequence>